<comment type="caution">
    <text evidence="1">The sequence shown here is derived from an EMBL/GenBank/DDBJ whole genome shotgun (WGS) entry which is preliminary data.</text>
</comment>
<sequence length="100" mass="10632">MAGSITIIVGSCHAGPGSIEHRPCVRLSTRRVLRPSVIAVPVIGLWGRLAFANLPPREVQDGQTVSPNVVDVPLALNIRAFNLGVALRTGIGGMVQRMRV</sequence>
<dbReference type="Proteomes" id="UP000304880">
    <property type="component" value="Unassembled WGS sequence"/>
</dbReference>
<name>A0A5C4R2G6_9RHOB</name>
<reference evidence="1 2" key="1">
    <citation type="submission" date="2019-06" db="EMBL/GenBank/DDBJ databases">
        <authorList>
            <person name="Li J."/>
        </authorList>
    </citation>
    <scope>NUCLEOTIDE SEQUENCE [LARGE SCALE GENOMIC DNA]</scope>
    <source>
        <strain evidence="1 2">CGMCC 1.8012</strain>
    </source>
</reference>
<keyword evidence="2" id="KW-1185">Reference proteome</keyword>
<evidence type="ECO:0000313" key="2">
    <source>
        <dbReference type="Proteomes" id="UP000304880"/>
    </source>
</evidence>
<accession>A0A5C4R2G6</accession>
<proteinExistence type="predicted"/>
<dbReference type="AlphaFoldDB" id="A0A5C4R2G6"/>
<gene>
    <name evidence="1" type="ORF">FHD67_17735</name>
</gene>
<evidence type="ECO:0000313" key="1">
    <source>
        <dbReference type="EMBL" id="TNH37904.1"/>
    </source>
</evidence>
<dbReference type="RefSeq" id="WP_046001202.1">
    <property type="nucleotide sequence ID" value="NZ_VDDC01000044.1"/>
</dbReference>
<protein>
    <submittedName>
        <fullName evidence="1">Uncharacterized protein</fullName>
    </submittedName>
</protein>
<dbReference type="EMBL" id="VDDC01000044">
    <property type="protein sequence ID" value="TNH37904.1"/>
    <property type="molecule type" value="Genomic_DNA"/>
</dbReference>
<organism evidence="1 2">
    <name type="scientific">Paracoccus haeundaensis</name>
    <dbReference type="NCBI Taxonomy" id="225362"/>
    <lineage>
        <taxon>Bacteria</taxon>
        <taxon>Pseudomonadati</taxon>
        <taxon>Pseudomonadota</taxon>
        <taxon>Alphaproteobacteria</taxon>
        <taxon>Rhodobacterales</taxon>
        <taxon>Paracoccaceae</taxon>
        <taxon>Paracoccus</taxon>
    </lineage>
</organism>